<comment type="caution">
    <text evidence="2">The sequence shown here is derived from an EMBL/GenBank/DDBJ whole genome shotgun (WGS) entry which is preliminary data.</text>
</comment>
<reference evidence="2" key="2">
    <citation type="submission" date="2020-09" db="EMBL/GenBank/DDBJ databases">
        <authorList>
            <person name="Sun Q."/>
            <person name="Zhou Y."/>
        </authorList>
    </citation>
    <scope>NUCLEOTIDE SEQUENCE</scope>
    <source>
        <strain evidence="2">CGMCC 4.7201</strain>
    </source>
</reference>
<sequence length="50" mass="5467">MLFGYTASRDRHPLVAVAMVVPIAVLFGLIFGGWQEVTSQASFIARVMGR</sequence>
<feature type="transmembrane region" description="Helical" evidence="1">
    <location>
        <begin position="12"/>
        <end position="34"/>
    </location>
</feature>
<accession>A0A917ZQQ9</accession>
<organism evidence="2 3">
    <name type="scientific">Wenjunlia tyrosinilytica</name>
    <dbReference type="NCBI Taxonomy" id="1544741"/>
    <lineage>
        <taxon>Bacteria</taxon>
        <taxon>Bacillati</taxon>
        <taxon>Actinomycetota</taxon>
        <taxon>Actinomycetes</taxon>
        <taxon>Kitasatosporales</taxon>
        <taxon>Streptomycetaceae</taxon>
        <taxon>Wenjunlia</taxon>
    </lineage>
</organism>
<dbReference type="EMBL" id="BMMS01000014">
    <property type="protein sequence ID" value="GGO89931.1"/>
    <property type="molecule type" value="Genomic_DNA"/>
</dbReference>
<keyword evidence="1" id="KW-1133">Transmembrane helix</keyword>
<dbReference type="Proteomes" id="UP000641932">
    <property type="component" value="Unassembled WGS sequence"/>
</dbReference>
<proteinExistence type="predicted"/>
<evidence type="ECO:0000313" key="3">
    <source>
        <dbReference type="Proteomes" id="UP000641932"/>
    </source>
</evidence>
<name>A0A917ZQQ9_9ACTN</name>
<keyword evidence="3" id="KW-1185">Reference proteome</keyword>
<dbReference type="AlphaFoldDB" id="A0A917ZQQ9"/>
<gene>
    <name evidence="2" type="ORF">GCM10012280_34280</name>
</gene>
<evidence type="ECO:0000256" key="1">
    <source>
        <dbReference type="SAM" id="Phobius"/>
    </source>
</evidence>
<evidence type="ECO:0000313" key="2">
    <source>
        <dbReference type="EMBL" id="GGO89931.1"/>
    </source>
</evidence>
<reference evidence="2" key="1">
    <citation type="journal article" date="2014" name="Int. J. Syst. Evol. Microbiol.">
        <title>Complete genome sequence of Corynebacterium casei LMG S-19264T (=DSM 44701T), isolated from a smear-ripened cheese.</title>
        <authorList>
            <consortium name="US DOE Joint Genome Institute (JGI-PGF)"/>
            <person name="Walter F."/>
            <person name="Albersmeier A."/>
            <person name="Kalinowski J."/>
            <person name="Ruckert C."/>
        </authorList>
    </citation>
    <scope>NUCLEOTIDE SEQUENCE</scope>
    <source>
        <strain evidence="2">CGMCC 4.7201</strain>
    </source>
</reference>
<keyword evidence="1" id="KW-0812">Transmembrane</keyword>
<keyword evidence="1" id="KW-0472">Membrane</keyword>
<protein>
    <submittedName>
        <fullName evidence="2">Uncharacterized protein</fullName>
    </submittedName>
</protein>